<dbReference type="Pfam" id="PF00291">
    <property type="entry name" value="PALP"/>
    <property type="match status" value="1"/>
</dbReference>
<comment type="similarity">
    <text evidence="3 11">Belongs to the TrpB family.</text>
</comment>
<evidence type="ECO:0000313" key="13">
    <source>
        <dbReference type="EMBL" id="BCJ46611.1"/>
    </source>
</evidence>
<comment type="subunit">
    <text evidence="4 11">Tetramer of two alpha and two beta chains.</text>
</comment>
<keyword evidence="9 11" id="KW-0456">Lyase</keyword>
<keyword evidence="8 11" id="KW-0057">Aromatic amino acid biosynthesis</keyword>
<dbReference type="NCBIfam" id="TIGR00263">
    <property type="entry name" value="trpB"/>
    <property type="match status" value="1"/>
</dbReference>
<gene>
    <name evidence="13" type="primary">trpB-2</name>
    <name evidence="11" type="synonym">trpB</name>
    <name evidence="13" type="ORF">Aiant_72680</name>
</gene>
<organism evidence="13 14">
    <name type="scientific">Actinoplanes ianthinogenes</name>
    <dbReference type="NCBI Taxonomy" id="122358"/>
    <lineage>
        <taxon>Bacteria</taxon>
        <taxon>Bacillati</taxon>
        <taxon>Actinomycetota</taxon>
        <taxon>Actinomycetes</taxon>
        <taxon>Micromonosporales</taxon>
        <taxon>Micromonosporaceae</taxon>
        <taxon>Actinoplanes</taxon>
    </lineage>
</organism>
<protein>
    <recommendedName>
        <fullName evidence="11">Tryptophan synthase beta chain</fullName>
        <ecNumber evidence="11">4.2.1.20</ecNumber>
    </recommendedName>
</protein>
<keyword evidence="14" id="KW-1185">Reference proteome</keyword>
<name>A0ABM7M4V6_9ACTN</name>
<accession>A0ABM7M4V6</accession>
<keyword evidence="6 11" id="KW-0822">Tryptophan biosynthesis</keyword>
<evidence type="ECO:0000256" key="2">
    <source>
        <dbReference type="ARBA" id="ARBA00004733"/>
    </source>
</evidence>
<evidence type="ECO:0000256" key="11">
    <source>
        <dbReference type="HAMAP-Rule" id="MF_00133"/>
    </source>
</evidence>
<dbReference type="EC" id="4.2.1.20" evidence="11"/>
<evidence type="ECO:0000256" key="3">
    <source>
        <dbReference type="ARBA" id="ARBA00009982"/>
    </source>
</evidence>
<reference evidence="13 14" key="1">
    <citation type="submission" date="2020-08" db="EMBL/GenBank/DDBJ databases">
        <title>Whole genome shotgun sequence of Actinoplanes ianthinogenes NBRC 13996.</title>
        <authorList>
            <person name="Komaki H."/>
            <person name="Tamura T."/>
        </authorList>
    </citation>
    <scope>NUCLEOTIDE SEQUENCE [LARGE SCALE GENOMIC DNA]</scope>
    <source>
        <strain evidence="13 14">NBRC 13996</strain>
    </source>
</reference>
<dbReference type="PIRSF" id="PIRSF001413">
    <property type="entry name" value="Trp_syn_beta"/>
    <property type="match status" value="1"/>
</dbReference>
<evidence type="ECO:0000256" key="4">
    <source>
        <dbReference type="ARBA" id="ARBA00011270"/>
    </source>
</evidence>
<keyword evidence="5 11" id="KW-0028">Amino-acid biosynthesis</keyword>
<evidence type="ECO:0000313" key="14">
    <source>
        <dbReference type="Proteomes" id="UP000676967"/>
    </source>
</evidence>
<evidence type="ECO:0000256" key="9">
    <source>
        <dbReference type="ARBA" id="ARBA00023239"/>
    </source>
</evidence>
<dbReference type="PROSITE" id="PS00168">
    <property type="entry name" value="TRP_SYNTHASE_BETA"/>
    <property type="match status" value="1"/>
</dbReference>
<keyword evidence="7 11" id="KW-0663">Pyridoxal phosphate</keyword>
<dbReference type="HAMAP" id="MF_00133">
    <property type="entry name" value="Trp_synth_beta"/>
    <property type="match status" value="1"/>
</dbReference>
<evidence type="ECO:0000256" key="8">
    <source>
        <dbReference type="ARBA" id="ARBA00023141"/>
    </source>
</evidence>
<proteinExistence type="inferred from homology"/>
<comment type="pathway">
    <text evidence="2 11">Amino-acid biosynthesis; L-tryptophan biosynthesis; L-tryptophan from chorismate: step 5/5.</text>
</comment>
<dbReference type="InterPro" id="IPR023026">
    <property type="entry name" value="Trp_synth_beta/beta-like"/>
</dbReference>
<dbReference type="SUPFAM" id="SSF53686">
    <property type="entry name" value="Tryptophan synthase beta subunit-like PLP-dependent enzymes"/>
    <property type="match status" value="1"/>
</dbReference>
<dbReference type="PANTHER" id="PTHR48077:SF3">
    <property type="entry name" value="TRYPTOPHAN SYNTHASE"/>
    <property type="match status" value="1"/>
</dbReference>
<evidence type="ECO:0000259" key="12">
    <source>
        <dbReference type="Pfam" id="PF00291"/>
    </source>
</evidence>
<comment type="catalytic activity">
    <reaction evidence="10 11">
        <text>(1S,2R)-1-C-(indol-3-yl)glycerol 3-phosphate + L-serine = D-glyceraldehyde 3-phosphate + L-tryptophan + H2O</text>
        <dbReference type="Rhea" id="RHEA:10532"/>
        <dbReference type="ChEBI" id="CHEBI:15377"/>
        <dbReference type="ChEBI" id="CHEBI:33384"/>
        <dbReference type="ChEBI" id="CHEBI:57912"/>
        <dbReference type="ChEBI" id="CHEBI:58866"/>
        <dbReference type="ChEBI" id="CHEBI:59776"/>
        <dbReference type="EC" id="4.2.1.20"/>
    </reaction>
</comment>
<feature type="domain" description="Tryptophan synthase beta chain-like PALP" evidence="12">
    <location>
        <begin position="56"/>
        <end position="370"/>
    </location>
</feature>
<dbReference type="CDD" id="cd06446">
    <property type="entry name" value="Trp-synth_B"/>
    <property type="match status" value="1"/>
</dbReference>
<dbReference type="InterPro" id="IPR006653">
    <property type="entry name" value="Trp_synth_b_CS"/>
</dbReference>
<dbReference type="InterPro" id="IPR006654">
    <property type="entry name" value="Trp_synth_beta"/>
</dbReference>
<feature type="modified residue" description="N6-(pyridoxal phosphate)lysine" evidence="11">
    <location>
        <position position="91"/>
    </location>
</feature>
<evidence type="ECO:0000256" key="1">
    <source>
        <dbReference type="ARBA" id="ARBA00001933"/>
    </source>
</evidence>
<evidence type="ECO:0000256" key="10">
    <source>
        <dbReference type="ARBA" id="ARBA00049047"/>
    </source>
</evidence>
<evidence type="ECO:0000256" key="7">
    <source>
        <dbReference type="ARBA" id="ARBA00022898"/>
    </source>
</evidence>
<evidence type="ECO:0000256" key="5">
    <source>
        <dbReference type="ARBA" id="ARBA00022605"/>
    </source>
</evidence>
<dbReference type="EMBL" id="AP023356">
    <property type="protein sequence ID" value="BCJ46611.1"/>
    <property type="molecule type" value="Genomic_DNA"/>
</dbReference>
<dbReference type="Proteomes" id="UP000676967">
    <property type="component" value="Chromosome"/>
</dbReference>
<comment type="function">
    <text evidence="11">The beta subunit is responsible for the synthesis of L-tryptophan from indole and L-serine.</text>
</comment>
<dbReference type="InterPro" id="IPR036052">
    <property type="entry name" value="TrpB-like_PALP_sf"/>
</dbReference>
<sequence>MSVMSVPTSTGRFGEFGGRYVPESLVPACAALEAAFRDAWSDTAFRERLAHLRTTYAGRPTALTAAERLSAELGVTLLLKREDLAHTGSHKINNVLGQALLAQRMGKTRLIAETGAGQHGVATATAAALFGMRATVYMGERDIARQRLNVFRMELLGAEVIPVTSGSRTLKDATNEAMRAWVAAVDEAHFCLGSVGGPHPYPWLVRELQRVIGEEARAQTPVIPDVVVACVGGGSNAAGTFAGFVDTPARLIGVEAAGGAAMTNGTPGVVHGYRSLVLQDAAGQVLEAESIAAGLDYPGVGPEHAHLGTTGRAEYRTVTDDEVLDAVRRLARSEGIICALESAHAVAWVLRAAGTPDLPTGSTVLLTLSGRGDKDMATLAGEVR</sequence>
<dbReference type="PANTHER" id="PTHR48077">
    <property type="entry name" value="TRYPTOPHAN SYNTHASE-RELATED"/>
    <property type="match status" value="1"/>
</dbReference>
<dbReference type="Gene3D" id="3.40.50.1100">
    <property type="match status" value="2"/>
</dbReference>
<comment type="cofactor">
    <cofactor evidence="1 11">
        <name>pyridoxal 5'-phosphate</name>
        <dbReference type="ChEBI" id="CHEBI:597326"/>
    </cofactor>
</comment>
<evidence type="ECO:0000256" key="6">
    <source>
        <dbReference type="ARBA" id="ARBA00022822"/>
    </source>
</evidence>
<dbReference type="InterPro" id="IPR001926">
    <property type="entry name" value="TrpB-like_PALP"/>
</dbReference>